<protein>
    <submittedName>
        <fullName evidence="1">Uncharacterized protein</fullName>
    </submittedName>
</protein>
<dbReference type="Proteomes" id="UP000595437">
    <property type="component" value="Chromosome 1"/>
</dbReference>
<evidence type="ECO:0000313" key="2">
    <source>
        <dbReference type="Proteomes" id="UP000595437"/>
    </source>
</evidence>
<evidence type="ECO:0000313" key="1">
    <source>
        <dbReference type="EMBL" id="QQP56435.1"/>
    </source>
</evidence>
<organism evidence="1 2">
    <name type="scientific">Caligus rogercresseyi</name>
    <name type="common">Sea louse</name>
    <dbReference type="NCBI Taxonomy" id="217165"/>
    <lineage>
        <taxon>Eukaryota</taxon>
        <taxon>Metazoa</taxon>
        <taxon>Ecdysozoa</taxon>
        <taxon>Arthropoda</taxon>
        <taxon>Crustacea</taxon>
        <taxon>Multicrustacea</taxon>
        <taxon>Hexanauplia</taxon>
        <taxon>Copepoda</taxon>
        <taxon>Siphonostomatoida</taxon>
        <taxon>Caligidae</taxon>
        <taxon>Caligus</taxon>
    </lineage>
</organism>
<dbReference type="AlphaFoldDB" id="A0A7T8QVB2"/>
<accession>A0A7T8QVB2</accession>
<gene>
    <name evidence="1" type="ORF">FKW44_001105</name>
</gene>
<name>A0A7T8QVB2_CALRO</name>
<keyword evidence="2" id="KW-1185">Reference proteome</keyword>
<reference evidence="2" key="1">
    <citation type="submission" date="2021-01" db="EMBL/GenBank/DDBJ databases">
        <title>Caligus Genome Assembly.</title>
        <authorList>
            <person name="Gallardo-Escarate C."/>
        </authorList>
    </citation>
    <scope>NUCLEOTIDE SEQUENCE [LARGE SCALE GENOMIC DNA]</scope>
</reference>
<sequence>MSLPRRIFHDWGGVERRGRVPLDGNSERKTLPAPNFTANDIYWQSRLTWQI</sequence>
<dbReference type="EMBL" id="CP045890">
    <property type="protein sequence ID" value="QQP56435.1"/>
    <property type="molecule type" value="Genomic_DNA"/>
</dbReference>
<proteinExistence type="predicted"/>